<dbReference type="InterPro" id="IPR041121">
    <property type="entry name" value="SDH_C"/>
</dbReference>
<dbReference type="NCBIfam" id="TIGR01809">
    <property type="entry name" value="Shik-DH-AROM"/>
    <property type="match status" value="1"/>
</dbReference>
<dbReference type="InterPro" id="IPR022893">
    <property type="entry name" value="Shikimate_DH_fam"/>
</dbReference>
<comment type="caution">
    <text evidence="6">The sequence shown here is derived from an EMBL/GenBank/DDBJ whole genome shotgun (WGS) entry which is preliminary data.</text>
</comment>
<dbReference type="FunFam" id="3.40.50.10860:FF:000018">
    <property type="entry name" value="Shikimate 5-dehydrogenase AroE"/>
    <property type="match status" value="1"/>
</dbReference>
<sequence length="341" mass="35204">MPWPGCPPPPSPPPRSGRWRRWRNPSRVTGCTSSRWTKKAPHCSPRATASTCRTSNWRWKAGFSTVGAESGAGVRRAAVLGSPITHSRSPQLHLAAYRALGLDWSYDRIECTAAELPRLVDGLGPEWVGLSVTMPGKEAALAYANERTERAVLVGSANTLVRTESGWRADCTDVDGVLGALRGGGVTGLSEAVVLGAGGTARPALLALTGLGAGRMTIVARDAGRAAGARELAAQLGADTEVIGFDAPELARRCAAAGAVVSTVPYQAAAAISGSVAAAPVVLDALYDPWPTPLAEAVAAAGHTVIGGLQMLLEQAYGQVEQFTGKPAPRAEMAAAVSDLG</sequence>
<dbReference type="EC" id="1.1.1.25" evidence="6"/>
<dbReference type="PANTHER" id="PTHR21089">
    <property type="entry name" value="SHIKIMATE DEHYDROGENASE"/>
    <property type="match status" value="1"/>
</dbReference>
<organism evidence="6 7">
    <name type="scientific">Nocardia speluncae</name>
    <dbReference type="NCBI Taxonomy" id="419477"/>
    <lineage>
        <taxon>Bacteria</taxon>
        <taxon>Bacillati</taxon>
        <taxon>Actinomycetota</taxon>
        <taxon>Actinomycetes</taxon>
        <taxon>Mycobacteriales</taxon>
        <taxon>Nocardiaceae</taxon>
        <taxon>Nocardia</taxon>
    </lineage>
</organism>
<evidence type="ECO:0000259" key="4">
    <source>
        <dbReference type="Pfam" id="PF08501"/>
    </source>
</evidence>
<keyword evidence="7" id="KW-1185">Reference proteome</keyword>
<gene>
    <name evidence="6" type="ORF">HGA13_06395</name>
</gene>
<evidence type="ECO:0000259" key="5">
    <source>
        <dbReference type="Pfam" id="PF18317"/>
    </source>
</evidence>
<dbReference type="Proteomes" id="UP000565715">
    <property type="component" value="Unassembled WGS sequence"/>
</dbReference>
<dbReference type="Pfam" id="PF08501">
    <property type="entry name" value="Shikimate_dh_N"/>
    <property type="match status" value="1"/>
</dbReference>
<dbReference type="GO" id="GO:0009423">
    <property type="term" value="P:chorismate biosynthetic process"/>
    <property type="evidence" value="ECO:0007669"/>
    <property type="project" value="TreeGrafter"/>
</dbReference>
<dbReference type="GO" id="GO:0009073">
    <property type="term" value="P:aromatic amino acid family biosynthetic process"/>
    <property type="evidence" value="ECO:0007669"/>
    <property type="project" value="UniProtKB-KW"/>
</dbReference>
<feature type="compositionally biased region" description="Pro residues" evidence="3">
    <location>
        <begin position="1"/>
        <end position="15"/>
    </location>
</feature>
<comment type="pathway">
    <text evidence="1">Metabolic intermediate biosynthesis; chorismate biosynthesis; chorismate from D-erythrose 4-phosphate and phosphoenolpyruvate: step 4/7.</text>
</comment>
<dbReference type="InterPro" id="IPR010110">
    <property type="entry name" value="Shikimate_DH_AroM-type"/>
</dbReference>
<dbReference type="PANTHER" id="PTHR21089:SF1">
    <property type="entry name" value="BIFUNCTIONAL 3-DEHYDROQUINATE DEHYDRATASE_SHIKIMATE DEHYDROGENASE, CHLOROPLASTIC"/>
    <property type="match status" value="1"/>
</dbReference>
<keyword evidence="2" id="KW-0028">Amino-acid biosynthesis</keyword>
<evidence type="ECO:0000256" key="1">
    <source>
        <dbReference type="ARBA" id="ARBA00004871"/>
    </source>
</evidence>
<dbReference type="Gene3D" id="3.40.50.720">
    <property type="entry name" value="NAD(P)-binding Rossmann-like Domain"/>
    <property type="match status" value="1"/>
</dbReference>
<dbReference type="GO" id="GO:0050661">
    <property type="term" value="F:NADP binding"/>
    <property type="evidence" value="ECO:0007669"/>
    <property type="project" value="TreeGrafter"/>
</dbReference>
<dbReference type="GO" id="GO:0019632">
    <property type="term" value="P:shikimate metabolic process"/>
    <property type="evidence" value="ECO:0007669"/>
    <property type="project" value="TreeGrafter"/>
</dbReference>
<feature type="domain" description="SDH C-terminal" evidence="5">
    <location>
        <begin position="308"/>
        <end position="337"/>
    </location>
</feature>
<dbReference type="AlphaFoldDB" id="A0A846X9P3"/>
<evidence type="ECO:0000256" key="2">
    <source>
        <dbReference type="ARBA" id="ARBA00023141"/>
    </source>
</evidence>
<protein>
    <submittedName>
        <fullName evidence="6">Shikimate dehydrogenase</fullName>
        <ecNumber evidence="6">1.1.1.25</ecNumber>
    </submittedName>
</protein>
<feature type="region of interest" description="Disordered" evidence="3">
    <location>
        <begin position="1"/>
        <end position="23"/>
    </location>
</feature>
<evidence type="ECO:0000313" key="6">
    <source>
        <dbReference type="EMBL" id="NKY32708.1"/>
    </source>
</evidence>
<dbReference type="GO" id="GO:0004764">
    <property type="term" value="F:shikimate 3-dehydrogenase (NADP+) activity"/>
    <property type="evidence" value="ECO:0007669"/>
    <property type="project" value="UniProtKB-EC"/>
</dbReference>
<reference evidence="6 7" key="1">
    <citation type="submission" date="2020-04" db="EMBL/GenBank/DDBJ databases">
        <title>MicrobeNet Type strains.</title>
        <authorList>
            <person name="Nicholson A.C."/>
        </authorList>
    </citation>
    <scope>NUCLEOTIDE SEQUENCE [LARGE SCALE GENOMIC DNA]</scope>
    <source>
        <strain evidence="6 7">DSM 45078</strain>
    </source>
</reference>
<accession>A0A846X9P3</accession>
<dbReference type="SUPFAM" id="SSF51735">
    <property type="entry name" value="NAD(P)-binding Rossmann-fold domains"/>
    <property type="match status" value="1"/>
</dbReference>
<keyword evidence="2" id="KW-0057">Aromatic amino acid biosynthesis</keyword>
<dbReference type="InterPro" id="IPR013708">
    <property type="entry name" value="Shikimate_DH-bd_N"/>
</dbReference>
<keyword evidence="6" id="KW-0560">Oxidoreductase</keyword>
<dbReference type="InterPro" id="IPR046346">
    <property type="entry name" value="Aminoacid_DH-like_N_sf"/>
</dbReference>
<dbReference type="EMBL" id="JAAXOO010000001">
    <property type="protein sequence ID" value="NKY32708.1"/>
    <property type="molecule type" value="Genomic_DNA"/>
</dbReference>
<dbReference type="NCBIfam" id="NF001311">
    <property type="entry name" value="PRK00258.1-3"/>
    <property type="match status" value="1"/>
</dbReference>
<dbReference type="InterPro" id="IPR036291">
    <property type="entry name" value="NAD(P)-bd_dom_sf"/>
</dbReference>
<name>A0A846X9P3_9NOCA</name>
<dbReference type="SUPFAM" id="SSF53223">
    <property type="entry name" value="Aminoacid dehydrogenase-like, N-terminal domain"/>
    <property type="match status" value="1"/>
</dbReference>
<evidence type="ECO:0000313" key="7">
    <source>
        <dbReference type="Proteomes" id="UP000565715"/>
    </source>
</evidence>
<feature type="domain" description="Shikimate dehydrogenase substrate binding N-terminal" evidence="4">
    <location>
        <begin position="79"/>
        <end position="160"/>
    </location>
</feature>
<proteinExistence type="predicted"/>
<dbReference type="GO" id="GO:0005829">
    <property type="term" value="C:cytosol"/>
    <property type="evidence" value="ECO:0007669"/>
    <property type="project" value="TreeGrafter"/>
</dbReference>
<evidence type="ECO:0000256" key="3">
    <source>
        <dbReference type="SAM" id="MobiDB-lite"/>
    </source>
</evidence>
<dbReference type="Gene3D" id="3.40.50.10860">
    <property type="entry name" value="Leucine Dehydrogenase, chain A, domain 1"/>
    <property type="match status" value="1"/>
</dbReference>
<dbReference type="Pfam" id="PF18317">
    <property type="entry name" value="SDH_C"/>
    <property type="match status" value="1"/>
</dbReference>